<evidence type="ECO:0000313" key="3">
    <source>
        <dbReference type="Proteomes" id="UP000517547"/>
    </source>
</evidence>
<dbReference type="InterPro" id="IPR010297">
    <property type="entry name" value="DUF900_hydrolase"/>
</dbReference>
<sequence length="393" mass="43910">MDIFPNIKSVKLLSLTLISVLLSSCASVNPAPAPTPVVEPVAPVTIDQTPLHYSLEEYTAVKVKYATNRRGNGNGDFLPEINLSKDALSYGQEVVLIPFNRERGSFKDSHSAFFKILMKMGFKDEKDNPIISIAKNQSQVLSEKEFFESLKTENMFSKGDIFLFVHGFNVNFESSIKRAAQVSYDIDLNLQPIVFSWPSIGEMLKYERDSGRANDSAIDFKEFVSKLVASNSGKKIHILAHSMGSKVVIPALASLYSENPRLFRKRFGNIILAAPDFPRETFFKTYKDSFANFGRTTIYMSSDDEALKLSSSSYLADREMLGFSGSKGFFYPGIDSIDITRAVAIDDILGHSRYGNSSKVLGDMHHMIGKNLRANKRNGFSVIPPTEYWVLQP</sequence>
<accession>A0A7Y7XX60</accession>
<keyword evidence="1" id="KW-0732">Signal</keyword>
<keyword evidence="2" id="KW-0378">Hydrolase</keyword>
<dbReference type="PANTHER" id="PTHR36513:SF1">
    <property type="entry name" value="TRANSMEMBRANE PROTEIN"/>
    <property type="match status" value="1"/>
</dbReference>
<evidence type="ECO:0000313" key="2">
    <source>
        <dbReference type="EMBL" id="NWC13929.1"/>
    </source>
</evidence>
<evidence type="ECO:0000256" key="1">
    <source>
        <dbReference type="SAM" id="SignalP"/>
    </source>
</evidence>
<dbReference type="InterPro" id="IPR029058">
    <property type="entry name" value="AB_hydrolase_fold"/>
</dbReference>
<comment type="caution">
    <text evidence="2">The sequence shown here is derived from an EMBL/GenBank/DDBJ whole genome shotgun (WGS) entry which is preliminary data.</text>
</comment>
<protein>
    <submittedName>
        <fullName evidence="2">Alpha/beta fold hydrolase</fullName>
    </submittedName>
</protein>
<dbReference type="AlphaFoldDB" id="A0A7Y7XX60"/>
<dbReference type="Proteomes" id="UP000517547">
    <property type="component" value="Unassembled WGS sequence"/>
</dbReference>
<gene>
    <name evidence="2" type="ORF">HX845_09765</name>
</gene>
<name>A0A7Y7XX60_9PSED</name>
<dbReference type="Gene3D" id="3.40.50.1820">
    <property type="entry name" value="alpha/beta hydrolase"/>
    <property type="match status" value="1"/>
</dbReference>
<feature type="chain" id="PRO_5030644780" evidence="1">
    <location>
        <begin position="27"/>
        <end position="393"/>
    </location>
</feature>
<dbReference type="EMBL" id="JACAQE010000002">
    <property type="protein sequence ID" value="NWC13929.1"/>
    <property type="molecule type" value="Genomic_DNA"/>
</dbReference>
<dbReference type="Pfam" id="PF05990">
    <property type="entry name" value="DUF900"/>
    <property type="match status" value="1"/>
</dbReference>
<feature type="signal peptide" evidence="1">
    <location>
        <begin position="1"/>
        <end position="26"/>
    </location>
</feature>
<proteinExistence type="predicted"/>
<dbReference type="RefSeq" id="WP_085983788.1">
    <property type="nucleotide sequence ID" value="NZ_JACAQE010000002.1"/>
</dbReference>
<dbReference type="GO" id="GO:0016787">
    <property type="term" value="F:hydrolase activity"/>
    <property type="evidence" value="ECO:0007669"/>
    <property type="project" value="UniProtKB-KW"/>
</dbReference>
<dbReference type="PANTHER" id="PTHR36513">
    <property type="entry name" value="ABC TRANSMEMBRANE TYPE-1 DOMAIN-CONTAINING PROTEIN"/>
    <property type="match status" value="1"/>
</dbReference>
<dbReference type="SUPFAM" id="SSF53474">
    <property type="entry name" value="alpha/beta-Hydrolases"/>
    <property type="match status" value="1"/>
</dbReference>
<reference evidence="2 3" key="1">
    <citation type="submission" date="2020-04" db="EMBL/GenBank/DDBJ databases">
        <title>Molecular characterization of pseudomonads from Agaricus bisporus reveal novel blotch 2 pathogens in Western Europe.</title>
        <authorList>
            <person name="Taparia T."/>
            <person name="Krijger M."/>
            <person name="Haynes E."/>
            <person name="Elpinstone J.G."/>
            <person name="Noble R."/>
            <person name="Van Der Wolf J."/>
        </authorList>
    </citation>
    <scope>NUCLEOTIDE SEQUENCE [LARGE SCALE GENOMIC DNA]</scope>
    <source>
        <strain evidence="2 3">IPO3738</strain>
    </source>
</reference>
<organism evidence="2 3">
    <name type="scientific">Pseudomonas gingeri</name>
    <dbReference type="NCBI Taxonomy" id="117681"/>
    <lineage>
        <taxon>Bacteria</taxon>
        <taxon>Pseudomonadati</taxon>
        <taxon>Pseudomonadota</taxon>
        <taxon>Gammaproteobacteria</taxon>
        <taxon>Pseudomonadales</taxon>
        <taxon>Pseudomonadaceae</taxon>
        <taxon>Pseudomonas</taxon>
    </lineage>
</organism>